<feature type="transmembrane region" description="Helical" evidence="8">
    <location>
        <begin position="213"/>
        <end position="235"/>
    </location>
</feature>
<feature type="transmembrane region" description="Helical" evidence="8">
    <location>
        <begin position="290"/>
        <end position="315"/>
    </location>
</feature>
<dbReference type="Gene3D" id="3.90.70.10">
    <property type="entry name" value="Cysteine proteinases"/>
    <property type="match status" value="1"/>
</dbReference>
<dbReference type="PROSITE" id="PS50893">
    <property type="entry name" value="ABC_TRANSPORTER_2"/>
    <property type="match status" value="1"/>
</dbReference>
<dbReference type="Pfam" id="PF00664">
    <property type="entry name" value="ABC_membrane"/>
    <property type="match status" value="1"/>
</dbReference>
<dbReference type="PROSITE" id="PS50990">
    <property type="entry name" value="PEPTIDASE_C39"/>
    <property type="match status" value="1"/>
</dbReference>
<dbReference type="InterPro" id="IPR003439">
    <property type="entry name" value="ABC_transporter-like_ATP-bd"/>
</dbReference>
<feature type="domain" description="ABC transporter" evidence="9">
    <location>
        <begin position="495"/>
        <end position="731"/>
    </location>
</feature>
<evidence type="ECO:0000313" key="13">
    <source>
        <dbReference type="Proteomes" id="UP001321014"/>
    </source>
</evidence>
<dbReference type="SMART" id="SM00382">
    <property type="entry name" value="AAA"/>
    <property type="match status" value="1"/>
</dbReference>
<comment type="caution">
    <text evidence="12">The sequence shown here is derived from an EMBL/GenBank/DDBJ whole genome shotgun (WGS) entry which is preliminary data.</text>
</comment>
<reference evidence="12 13" key="1">
    <citation type="submission" date="2022-10" db="EMBL/GenBank/DDBJ databases">
        <title>Ruegeria sp. nov., isolated from ocean surface water.</title>
        <authorList>
            <person name="He W."/>
            <person name="Wang L."/>
            <person name="Zhang D.-F."/>
        </authorList>
    </citation>
    <scope>NUCLEOTIDE SEQUENCE [LARGE SCALE GENOMIC DNA]</scope>
    <source>
        <strain evidence="12 13">WL0004</strain>
    </source>
</reference>
<dbReference type="InterPro" id="IPR017750">
    <property type="entry name" value="ATPase_T1SS"/>
</dbReference>
<keyword evidence="4" id="KW-0378">Hydrolase</keyword>
<dbReference type="PANTHER" id="PTHR43394:SF1">
    <property type="entry name" value="ATP-BINDING CASSETTE SUB-FAMILY B MEMBER 10, MITOCHONDRIAL"/>
    <property type="match status" value="1"/>
</dbReference>
<organism evidence="12 13">
    <name type="scientific">Ruegeria marisflavi</name>
    <dbReference type="NCBI Taxonomy" id="2984152"/>
    <lineage>
        <taxon>Bacteria</taxon>
        <taxon>Pseudomonadati</taxon>
        <taxon>Pseudomonadota</taxon>
        <taxon>Alphaproteobacteria</taxon>
        <taxon>Rhodobacterales</taxon>
        <taxon>Roseobacteraceae</taxon>
        <taxon>Ruegeria</taxon>
    </lineage>
</organism>
<name>A0ABT2WYV0_9RHOB</name>
<dbReference type="RefSeq" id="WP_263389102.1">
    <property type="nucleotide sequence ID" value="NZ_JAOVQN010000015.1"/>
</dbReference>
<dbReference type="Gene3D" id="1.20.1560.10">
    <property type="entry name" value="ABC transporter type 1, transmembrane domain"/>
    <property type="match status" value="1"/>
</dbReference>
<dbReference type="Proteomes" id="UP001321014">
    <property type="component" value="Unassembled WGS sequence"/>
</dbReference>
<dbReference type="SUPFAM" id="SSF90123">
    <property type="entry name" value="ABC transporter transmembrane region"/>
    <property type="match status" value="1"/>
</dbReference>
<dbReference type="EMBL" id="JAOVQN010000015">
    <property type="protein sequence ID" value="MCU9839113.1"/>
    <property type="molecule type" value="Genomic_DNA"/>
</dbReference>
<keyword evidence="6 8" id="KW-1133">Transmembrane helix</keyword>
<feature type="domain" description="Peptidase C39" evidence="11">
    <location>
        <begin position="23"/>
        <end position="144"/>
    </location>
</feature>
<evidence type="ECO:0000256" key="2">
    <source>
        <dbReference type="ARBA" id="ARBA00022692"/>
    </source>
</evidence>
<evidence type="ECO:0000256" key="4">
    <source>
        <dbReference type="ARBA" id="ARBA00022801"/>
    </source>
</evidence>
<evidence type="ECO:0000256" key="8">
    <source>
        <dbReference type="SAM" id="Phobius"/>
    </source>
</evidence>
<keyword evidence="2 8" id="KW-0812">Transmembrane</keyword>
<evidence type="ECO:0000259" key="9">
    <source>
        <dbReference type="PROSITE" id="PS50893"/>
    </source>
</evidence>
<dbReference type="InterPro" id="IPR027417">
    <property type="entry name" value="P-loop_NTPase"/>
</dbReference>
<dbReference type="PROSITE" id="PS00211">
    <property type="entry name" value="ABC_TRANSPORTER_1"/>
    <property type="match status" value="1"/>
</dbReference>
<dbReference type="CDD" id="cd18587">
    <property type="entry name" value="ABC_6TM_LapB_like"/>
    <property type="match status" value="1"/>
</dbReference>
<keyword evidence="7 8" id="KW-0472">Membrane</keyword>
<dbReference type="Pfam" id="PF00005">
    <property type="entry name" value="ABC_tran"/>
    <property type="match status" value="1"/>
</dbReference>
<dbReference type="InterPro" id="IPR003593">
    <property type="entry name" value="AAA+_ATPase"/>
</dbReference>
<evidence type="ECO:0000256" key="7">
    <source>
        <dbReference type="ARBA" id="ARBA00023136"/>
    </source>
</evidence>
<feature type="transmembrane region" description="Helical" evidence="8">
    <location>
        <begin position="321"/>
        <end position="345"/>
    </location>
</feature>
<evidence type="ECO:0000256" key="1">
    <source>
        <dbReference type="ARBA" id="ARBA00004651"/>
    </source>
</evidence>
<feature type="domain" description="ABC transmembrane type-1" evidence="10">
    <location>
        <begin position="184"/>
        <end position="457"/>
    </location>
</feature>
<evidence type="ECO:0000313" key="12">
    <source>
        <dbReference type="EMBL" id="MCU9839113.1"/>
    </source>
</evidence>
<dbReference type="SUPFAM" id="SSF52540">
    <property type="entry name" value="P-loop containing nucleoside triphosphate hydrolases"/>
    <property type="match status" value="1"/>
</dbReference>
<dbReference type="PROSITE" id="PS50929">
    <property type="entry name" value="ABC_TM1F"/>
    <property type="match status" value="1"/>
</dbReference>
<dbReference type="InterPro" id="IPR039421">
    <property type="entry name" value="Type_1_exporter"/>
</dbReference>
<evidence type="ECO:0000256" key="6">
    <source>
        <dbReference type="ARBA" id="ARBA00022989"/>
    </source>
</evidence>
<proteinExistence type="predicted"/>
<evidence type="ECO:0000259" key="10">
    <source>
        <dbReference type="PROSITE" id="PS50929"/>
    </source>
</evidence>
<dbReference type="NCBIfam" id="TIGR03375">
    <property type="entry name" value="type_I_sec_LssB"/>
    <property type="match status" value="1"/>
</dbReference>
<keyword evidence="13" id="KW-1185">Reference proteome</keyword>
<dbReference type="InterPro" id="IPR017871">
    <property type="entry name" value="ABC_transporter-like_CS"/>
</dbReference>
<comment type="subcellular location">
    <subcellularLocation>
        <location evidence="1">Cell membrane</location>
        <topology evidence="1">Multi-pass membrane protein</topology>
    </subcellularLocation>
</comment>
<evidence type="ECO:0000256" key="5">
    <source>
        <dbReference type="ARBA" id="ARBA00022840"/>
    </source>
</evidence>
<dbReference type="InterPro" id="IPR011527">
    <property type="entry name" value="ABC1_TM_dom"/>
</dbReference>
<gene>
    <name evidence="12" type="ORF">OEZ49_15155</name>
</gene>
<feature type="transmembrane region" description="Helical" evidence="8">
    <location>
        <begin position="181"/>
        <end position="201"/>
    </location>
</feature>
<keyword evidence="5" id="KW-0067">ATP-binding</keyword>
<accession>A0ABT2WYV0</accession>
<protein>
    <submittedName>
        <fullName evidence="12">Type I secretion system permease/ATPase</fullName>
    </submittedName>
</protein>
<dbReference type="PANTHER" id="PTHR43394">
    <property type="entry name" value="ATP-DEPENDENT PERMEASE MDL1, MITOCHONDRIAL"/>
    <property type="match status" value="1"/>
</dbReference>
<keyword evidence="3" id="KW-0547">Nucleotide-binding</keyword>
<dbReference type="InterPro" id="IPR036640">
    <property type="entry name" value="ABC1_TM_sf"/>
</dbReference>
<evidence type="ECO:0000256" key="3">
    <source>
        <dbReference type="ARBA" id="ARBA00022741"/>
    </source>
</evidence>
<evidence type="ECO:0000259" key="11">
    <source>
        <dbReference type="PROSITE" id="PS50990"/>
    </source>
</evidence>
<sequence length="734" mass="80694">MNEGTSKDKGLDVEDVVSPSLVHVGERPGLRLVQWFADYYMRPFTQTAVLSRLPAGANLDNSEDLELALATLGFRTRLHRTKLRHLDPVVLPCIAFDSRNKPLIINAIDTKNRTATTREPGSETDEIQTLRLVEGRVKPDLLLVTPMEDENARPRVAYDDSVDAPGSSWFWRPVRQNWRGWLHVMIATLLINLMGLALPLFVMNVYDRVIPTFSTVTLWTLATGVCIAIGLDLLLRQIRSSLLEQISRRVDLKIASDLFRQVMNIRLTAREVGAAGLASLVREYESIRELFASASFIAAVDFLFVGVFIGALFLIVGPLAYVPLLAIFVTLAAAVLAQIPLARAAKSSIEVESRRMGLLSEALSGVTTIKTLNAEHIMQRYWEEAVAASTRLRSYSRIWANFTQSMTIATQQLTSVGIILWGVYLVVEGDVTIGGLIAANILSSRALAPLATIAQTIFRAQYARKSLHALNNLMAAPVERTAVVRSNLRVRKGAIALRDITFSYPGSSVTALDRINLVISPGERVAVLGRVGSGKSTLGMMLAGLIAPNSGTLLIDNHNLSQFDPTELREGIGYLPQTCEFFTGTLRDNLLTGRPNSTQSEIERALFLSGLDEFVSATPEGLELFIGDRGMRLSGGQMQALTLARLLLREPKLLFLDEPTNAMDQEMETRVCRRLGEDLDRETGLILCTHRQPVAAVANRFVVLDKGKVVLDGPREQVLASLRSGTTSEQRAGA</sequence>
<dbReference type="InterPro" id="IPR005074">
    <property type="entry name" value="Peptidase_C39"/>
</dbReference>
<dbReference type="Gene3D" id="3.40.50.300">
    <property type="entry name" value="P-loop containing nucleotide triphosphate hydrolases"/>
    <property type="match status" value="1"/>
</dbReference>